<dbReference type="InterPro" id="IPR001017">
    <property type="entry name" value="DH_E1"/>
</dbReference>
<feature type="domain" description="Dehydrogenase E1 component" evidence="11">
    <location>
        <begin position="127"/>
        <end position="425"/>
    </location>
</feature>
<dbReference type="GO" id="GO:0046872">
    <property type="term" value="F:metal ion binding"/>
    <property type="evidence" value="ECO:0007669"/>
    <property type="project" value="UniProtKB-KW"/>
</dbReference>
<feature type="region of interest" description="Disordered" evidence="10">
    <location>
        <begin position="1"/>
        <end position="34"/>
    </location>
</feature>
<reference evidence="12 13" key="1">
    <citation type="submission" date="2017-04" db="EMBL/GenBank/DDBJ databases">
        <title>Genome sequencing of [Candida] sorbophila.</title>
        <authorList>
            <person name="Ahn J.O."/>
        </authorList>
    </citation>
    <scope>NUCLEOTIDE SEQUENCE [LARGE SCALE GENOMIC DNA]</scope>
    <source>
        <strain evidence="12 13">DS02</strain>
    </source>
</reference>
<evidence type="ECO:0000256" key="4">
    <source>
        <dbReference type="ARBA" id="ARBA00022723"/>
    </source>
</evidence>
<keyword evidence="9" id="KW-0786">Thiamine pyrophosphate</keyword>
<evidence type="ECO:0000256" key="1">
    <source>
        <dbReference type="ARBA" id="ARBA00001964"/>
    </source>
</evidence>
<keyword evidence="4" id="KW-0479">Metal-binding</keyword>
<dbReference type="Proteomes" id="UP000238350">
    <property type="component" value="Unassembled WGS sequence"/>
</dbReference>
<evidence type="ECO:0000256" key="9">
    <source>
        <dbReference type="RuleBase" id="RU365014"/>
    </source>
</evidence>
<evidence type="ECO:0000256" key="6">
    <source>
        <dbReference type="ARBA" id="ARBA00022958"/>
    </source>
</evidence>
<evidence type="ECO:0000256" key="2">
    <source>
        <dbReference type="ARBA" id="ARBA00004305"/>
    </source>
</evidence>
<dbReference type="Gene3D" id="3.40.50.970">
    <property type="match status" value="1"/>
</dbReference>
<dbReference type="GO" id="GO:0005759">
    <property type="term" value="C:mitochondrial matrix"/>
    <property type="evidence" value="ECO:0007669"/>
    <property type="project" value="UniProtKB-SubCell"/>
</dbReference>
<dbReference type="OrthoDB" id="3845at2759"/>
<evidence type="ECO:0000256" key="3">
    <source>
        <dbReference type="ARBA" id="ARBA00008646"/>
    </source>
</evidence>
<name>A0A2T0FE54_9ASCO</name>
<dbReference type="PANTHER" id="PTHR43380:SF1">
    <property type="entry name" value="2-OXOISOVALERATE DEHYDROGENASE SUBUNIT ALPHA, MITOCHONDRIAL"/>
    <property type="match status" value="1"/>
</dbReference>
<keyword evidence="6" id="KW-0630">Potassium</keyword>
<comment type="subcellular location">
    <subcellularLocation>
        <location evidence="2">Mitochondrion matrix</location>
    </subcellularLocation>
</comment>
<evidence type="ECO:0000313" key="12">
    <source>
        <dbReference type="EMBL" id="PRT53219.1"/>
    </source>
</evidence>
<dbReference type="Pfam" id="PF00676">
    <property type="entry name" value="E1_dh"/>
    <property type="match status" value="1"/>
</dbReference>
<dbReference type="STRING" id="45607.A0A2T0FE54"/>
<dbReference type="FunFam" id="3.40.50.970:FF:000015">
    <property type="entry name" value="2-oxoisovalerate dehydrogenase subunit alpha"/>
    <property type="match status" value="1"/>
</dbReference>
<organism evidence="12 13">
    <name type="scientific">Wickerhamiella sorbophila</name>
    <dbReference type="NCBI Taxonomy" id="45607"/>
    <lineage>
        <taxon>Eukaryota</taxon>
        <taxon>Fungi</taxon>
        <taxon>Dikarya</taxon>
        <taxon>Ascomycota</taxon>
        <taxon>Saccharomycotina</taxon>
        <taxon>Dipodascomycetes</taxon>
        <taxon>Dipodascales</taxon>
        <taxon>Trichomonascaceae</taxon>
        <taxon>Wickerhamiella</taxon>
    </lineage>
</organism>
<keyword evidence="13" id="KW-1185">Reference proteome</keyword>
<feature type="compositionally biased region" description="Polar residues" evidence="10">
    <location>
        <begin position="1"/>
        <end position="13"/>
    </location>
</feature>
<evidence type="ECO:0000256" key="10">
    <source>
        <dbReference type="SAM" id="MobiDB-lite"/>
    </source>
</evidence>
<dbReference type="EMBL" id="NDIQ01000001">
    <property type="protein sequence ID" value="PRT53219.1"/>
    <property type="molecule type" value="Genomic_DNA"/>
</dbReference>
<dbReference type="InterPro" id="IPR050771">
    <property type="entry name" value="Alpha-ketoacid_DH_E1_comp"/>
</dbReference>
<comment type="cofactor">
    <cofactor evidence="1 9">
        <name>thiamine diphosphate</name>
        <dbReference type="ChEBI" id="CHEBI:58937"/>
    </cofactor>
</comment>
<dbReference type="RefSeq" id="XP_024663165.1">
    <property type="nucleotide sequence ID" value="XM_024807397.1"/>
</dbReference>
<gene>
    <name evidence="12" type="ORF">B9G98_00839</name>
</gene>
<keyword evidence="5" id="KW-0809">Transit peptide</keyword>
<accession>A0A2T0FE54</accession>
<sequence>MVSMSEDSPTTQGHARLHKTSPAESKSTQLAKPTSTSMFAQRYGGFALRARHFSKCAIRRSMLQASHQATNPGLEKDDRDFTGQLNVIDPESIPKIKTYRLLDLEGNLLDPDYKVPFTREEATKIYRDMVTISIMDQIMYDAQRQGRLSFYMVSAGEEGISVGSAAALKPDDQIFCQYREQGVLLHRGATLKELMSQLYANADDPARGRMMPVHYQNARINVHPISSPLTSQLPHAAGAAYALKMSGTPAISMCYFGDGAASEGDFHGALNIAATRNCPVVFFCRNNGYAISTPTEEQFRGDGIASRGAGYGIPAIRVDGNDLFAVHRVTAMAREMAVKEQRPVLIEAMSYRVSHHSTSDDSFAYRSRTEVENWKRHDNPISRMRKWMEKQQWWSDEDEMSARHELRKDILREFSAAEKVKLPEIKHVFTDVWAAAPAILKEQQEELKEFLGRHKEEYNLDKYENGINGL</sequence>
<evidence type="ECO:0000256" key="7">
    <source>
        <dbReference type="ARBA" id="ARBA00023002"/>
    </source>
</evidence>
<comment type="caution">
    <text evidence="12">The sequence shown here is derived from an EMBL/GenBank/DDBJ whole genome shotgun (WGS) entry which is preliminary data.</text>
</comment>
<keyword evidence="7 9" id="KW-0560">Oxidoreductase</keyword>
<dbReference type="AlphaFoldDB" id="A0A2T0FE54"/>
<dbReference type="GO" id="GO:0009083">
    <property type="term" value="P:branched-chain amino acid catabolic process"/>
    <property type="evidence" value="ECO:0007669"/>
    <property type="project" value="TreeGrafter"/>
</dbReference>
<comment type="function">
    <text evidence="9">The branched-chain alpha-keto dehydrogenase complex catalyzes the overall conversion of alpha-keto acids to acyl-CoA and CO(2). It contains multiple copies of three enzymatic components: branched-chain alpha-keto acid decarboxylase (E1), lipoamide acyltransferase (E2) and lipoamide dehydrogenase (E3).</text>
</comment>
<dbReference type="GeneID" id="36514588"/>
<comment type="catalytic activity">
    <reaction evidence="9">
        <text>N(6)-[(R)-lipoyl]-L-lysyl-[protein] + 3-methyl-2-oxobutanoate + H(+) = N(6)-[(R)-S(8)-2-methylpropanoyldihydrolipoyl]-L-lysyl-[protein] + CO2</text>
        <dbReference type="Rhea" id="RHEA:13457"/>
        <dbReference type="Rhea" id="RHEA-COMP:10474"/>
        <dbReference type="Rhea" id="RHEA-COMP:10497"/>
        <dbReference type="ChEBI" id="CHEBI:11851"/>
        <dbReference type="ChEBI" id="CHEBI:15378"/>
        <dbReference type="ChEBI" id="CHEBI:16526"/>
        <dbReference type="ChEBI" id="CHEBI:83099"/>
        <dbReference type="ChEBI" id="CHEBI:83142"/>
        <dbReference type="EC" id="1.2.4.4"/>
    </reaction>
</comment>
<dbReference type="CDD" id="cd02000">
    <property type="entry name" value="TPP_E1_PDC_ADC_BCADC"/>
    <property type="match status" value="1"/>
</dbReference>
<protein>
    <recommendedName>
        <fullName evidence="9">2-oxoisovalerate dehydrogenase subunit alpha</fullName>
        <ecNumber evidence="9">1.2.4.4</ecNumber>
    </recommendedName>
    <alternativeName>
        <fullName evidence="9">Branched-chain alpha-keto acid dehydrogenase E1 component alpha chain</fullName>
    </alternativeName>
</protein>
<comment type="similarity">
    <text evidence="3 9">Belongs to the BCKDHA family.</text>
</comment>
<feature type="compositionally biased region" description="Polar residues" evidence="10">
    <location>
        <begin position="22"/>
        <end position="34"/>
    </location>
</feature>
<evidence type="ECO:0000313" key="13">
    <source>
        <dbReference type="Proteomes" id="UP000238350"/>
    </source>
</evidence>
<dbReference type="GO" id="GO:0003863">
    <property type="term" value="F:branched-chain 2-oxo acid dehydrogenase activity"/>
    <property type="evidence" value="ECO:0007669"/>
    <property type="project" value="UniProtKB-EC"/>
</dbReference>
<dbReference type="SUPFAM" id="SSF52518">
    <property type="entry name" value="Thiamin diphosphate-binding fold (THDP-binding)"/>
    <property type="match status" value="1"/>
</dbReference>
<evidence type="ECO:0000256" key="5">
    <source>
        <dbReference type="ARBA" id="ARBA00022946"/>
    </source>
</evidence>
<dbReference type="InterPro" id="IPR029061">
    <property type="entry name" value="THDP-binding"/>
</dbReference>
<dbReference type="PANTHER" id="PTHR43380">
    <property type="entry name" value="2-OXOISOVALERATE DEHYDROGENASE SUBUNIT ALPHA, MITOCHONDRIAL"/>
    <property type="match status" value="1"/>
</dbReference>
<keyword evidence="8" id="KW-0496">Mitochondrion</keyword>
<dbReference type="EC" id="1.2.4.4" evidence="9"/>
<evidence type="ECO:0000256" key="8">
    <source>
        <dbReference type="ARBA" id="ARBA00023128"/>
    </source>
</evidence>
<evidence type="ECO:0000259" key="11">
    <source>
        <dbReference type="Pfam" id="PF00676"/>
    </source>
</evidence>
<proteinExistence type="inferred from homology"/>